<reference evidence="2 3" key="1">
    <citation type="submission" date="2023-04" db="EMBL/GenBank/DDBJ databases">
        <title>Genome sequence of Halobacillus naozhouensis KACC 21980.</title>
        <authorList>
            <person name="Kim S."/>
            <person name="Heo J."/>
            <person name="Kwon S.-W."/>
        </authorList>
    </citation>
    <scope>NUCLEOTIDE SEQUENCE [LARGE SCALE GENOMIC DNA]</scope>
    <source>
        <strain evidence="2 3">KCTC 13234</strain>
    </source>
</reference>
<name>A0ABY8J1X9_9BACI</name>
<feature type="transmembrane region" description="Helical" evidence="1">
    <location>
        <begin position="12"/>
        <end position="33"/>
    </location>
</feature>
<dbReference type="Pfam" id="PF10852">
    <property type="entry name" value="DUF2651"/>
    <property type="match status" value="1"/>
</dbReference>
<evidence type="ECO:0000313" key="3">
    <source>
        <dbReference type="Proteomes" id="UP001221597"/>
    </source>
</evidence>
<feature type="transmembrane region" description="Helical" evidence="1">
    <location>
        <begin position="64"/>
        <end position="85"/>
    </location>
</feature>
<keyword evidence="1" id="KW-1133">Transmembrane helix</keyword>
<keyword evidence="1" id="KW-0812">Transmembrane</keyword>
<dbReference type="Proteomes" id="UP001221597">
    <property type="component" value="Chromosome"/>
</dbReference>
<proteinExistence type="predicted"/>
<protein>
    <submittedName>
        <fullName evidence="2">DUF2651 family protein</fullName>
    </submittedName>
</protein>
<feature type="transmembrane region" description="Helical" evidence="1">
    <location>
        <begin position="40"/>
        <end position="58"/>
    </location>
</feature>
<dbReference type="EMBL" id="CP121671">
    <property type="protein sequence ID" value="WFT76502.1"/>
    <property type="molecule type" value="Genomic_DNA"/>
</dbReference>
<evidence type="ECO:0000256" key="1">
    <source>
        <dbReference type="SAM" id="Phobius"/>
    </source>
</evidence>
<organism evidence="2 3">
    <name type="scientific">Halobacillus naozhouensis</name>
    <dbReference type="NCBI Taxonomy" id="554880"/>
    <lineage>
        <taxon>Bacteria</taxon>
        <taxon>Bacillati</taxon>
        <taxon>Bacillota</taxon>
        <taxon>Bacilli</taxon>
        <taxon>Bacillales</taxon>
        <taxon>Bacillaceae</taxon>
        <taxon>Halobacillus</taxon>
    </lineage>
</organism>
<keyword evidence="3" id="KW-1185">Reference proteome</keyword>
<evidence type="ECO:0000313" key="2">
    <source>
        <dbReference type="EMBL" id="WFT76502.1"/>
    </source>
</evidence>
<dbReference type="RefSeq" id="WP_283078454.1">
    <property type="nucleotide sequence ID" value="NZ_CP121671.1"/>
</dbReference>
<accession>A0ABY8J1X9</accession>
<sequence>MAIGQGGERMIYIYLIQLVIFVLPVVSLILGGIGYFIFKNIYIMPVIVAIAAIISTFIVFNSSFWIWVVIYTLLSLLSGFVVKLLSSKQQAKHS</sequence>
<gene>
    <name evidence="2" type="ORF">P9989_09120</name>
</gene>
<dbReference type="InterPro" id="IPR020258">
    <property type="entry name" value="Uncharacterised_YbeF"/>
</dbReference>
<keyword evidence="1" id="KW-0472">Membrane</keyword>